<dbReference type="OrthoDB" id="74201at2759"/>
<reference evidence="1 2" key="1">
    <citation type="journal article" date="2012" name="Eukaryot. Cell">
        <title>Draft genome sequence of CBS 2479, the standard type strain of Trichosporon asahii.</title>
        <authorList>
            <person name="Yang R.Y."/>
            <person name="Li H.T."/>
            <person name="Zhu H."/>
            <person name="Zhou G.P."/>
            <person name="Wang M."/>
            <person name="Wang L."/>
        </authorList>
    </citation>
    <scope>NUCLEOTIDE SEQUENCE [LARGE SCALE GENOMIC DNA]</scope>
    <source>
        <strain evidence="2">ATCC 90039 / CBS 2479 / JCM 2466 / KCTC 7840 / NCYC 2677 / UAMH 7654</strain>
    </source>
</reference>
<dbReference type="EMBL" id="ALBS01000144">
    <property type="protein sequence ID" value="EJT49910.1"/>
    <property type="molecule type" value="Genomic_DNA"/>
</dbReference>
<name>J4UF13_TRIAS</name>
<protein>
    <submittedName>
        <fullName evidence="1">RNA polymerase II transcription factor</fullName>
    </submittedName>
</protein>
<dbReference type="GeneID" id="25984437"/>
<dbReference type="VEuPathDB" id="FungiDB:A1Q1_00923"/>
<organism evidence="1 2">
    <name type="scientific">Trichosporon asahii var. asahii (strain ATCC 90039 / CBS 2479 / JCM 2466 / KCTC 7840 / NBRC 103889/ NCYC 2677 / UAMH 7654)</name>
    <name type="common">Yeast</name>
    <dbReference type="NCBI Taxonomy" id="1186058"/>
    <lineage>
        <taxon>Eukaryota</taxon>
        <taxon>Fungi</taxon>
        <taxon>Dikarya</taxon>
        <taxon>Basidiomycota</taxon>
        <taxon>Agaricomycotina</taxon>
        <taxon>Tremellomycetes</taxon>
        <taxon>Trichosporonales</taxon>
        <taxon>Trichosporonaceae</taxon>
        <taxon>Trichosporon</taxon>
    </lineage>
</organism>
<proteinExistence type="predicted"/>
<dbReference type="HOGENOM" id="CLU_3070363_0_0_1"/>
<dbReference type="RefSeq" id="XP_014181021.1">
    <property type="nucleotide sequence ID" value="XM_014325546.1"/>
</dbReference>
<evidence type="ECO:0000313" key="2">
    <source>
        <dbReference type="Proteomes" id="UP000002748"/>
    </source>
</evidence>
<evidence type="ECO:0000313" key="1">
    <source>
        <dbReference type="EMBL" id="EJT49910.1"/>
    </source>
</evidence>
<dbReference type="Gene3D" id="3.30.420.40">
    <property type="match status" value="1"/>
</dbReference>
<dbReference type="AlphaFoldDB" id="J4UF13"/>
<gene>
    <name evidence="1" type="ORF">A1Q1_00923</name>
</gene>
<dbReference type="KEGG" id="tasa:A1Q1_00923"/>
<sequence>MANFKGQTSDLAPFLGASMVAKPIFNETQGKHSISKADYNAHGPSAIYGVWQD</sequence>
<accession>J4UF13</accession>
<dbReference type="Proteomes" id="UP000002748">
    <property type="component" value="Unassembled WGS sequence"/>
</dbReference>
<comment type="caution">
    <text evidence="1">The sequence shown here is derived from an EMBL/GenBank/DDBJ whole genome shotgun (WGS) entry which is preliminary data.</text>
</comment>